<evidence type="ECO:0000256" key="9">
    <source>
        <dbReference type="ARBA" id="ARBA00022967"/>
    </source>
</evidence>
<keyword evidence="9 11" id="KW-1278">Translocase</keyword>
<gene>
    <name evidence="13" type="ORF">GNP93_16800</name>
</gene>
<dbReference type="SUPFAM" id="SSF52540">
    <property type="entry name" value="P-loop containing nucleoside triphosphate hydrolases"/>
    <property type="match status" value="2"/>
</dbReference>
<comment type="similarity">
    <text evidence="11">Belongs to the ABC transporter superfamily.</text>
</comment>
<dbReference type="FunFam" id="3.40.50.300:FF:000126">
    <property type="entry name" value="Galactose/methyl galactoside import ATP-binding protein MglA"/>
    <property type="match status" value="1"/>
</dbReference>
<evidence type="ECO:0000256" key="10">
    <source>
        <dbReference type="ARBA" id="ARBA00023136"/>
    </source>
</evidence>
<name>A0A7X2ZCH6_9BACL</name>
<keyword evidence="8 11" id="KW-0067">ATP-binding</keyword>
<dbReference type="AlphaFoldDB" id="A0A7X2ZCH6"/>
<reference evidence="13 14" key="1">
    <citation type="submission" date="2019-11" db="EMBL/GenBank/DDBJ databases">
        <title>Draft genome sequences of five Paenibacillus species of dairy origin.</title>
        <authorList>
            <person name="Olajide A.M."/>
            <person name="Chen S."/>
            <person name="Lapointe G."/>
        </authorList>
    </citation>
    <scope>NUCLEOTIDE SEQUENCE [LARGE SCALE GENOMIC DNA]</scope>
    <source>
        <strain evidence="13 14">2CS3</strain>
    </source>
</reference>
<comment type="function">
    <text evidence="11">Part of an ABC transporter complex involved in carbohydrate import. Could be involved in ribose, galactose and/or methyl galactoside import. Responsible for energy coupling to the transport system.</text>
</comment>
<comment type="subcellular location">
    <subcellularLocation>
        <location evidence="2">Cell inner membrane</location>
    </subcellularLocation>
    <subcellularLocation>
        <location evidence="1 11">Cell membrane</location>
        <topology evidence="1 11">Peripheral membrane protein</topology>
    </subcellularLocation>
</comment>
<evidence type="ECO:0000256" key="4">
    <source>
        <dbReference type="ARBA" id="ARBA00022475"/>
    </source>
</evidence>
<dbReference type="InterPro" id="IPR017871">
    <property type="entry name" value="ABC_transporter-like_CS"/>
</dbReference>
<dbReference type="GO" id="GO:0005886">
    <property type="term" value="C:plasma membrane"/>
    <property type="evidence" value="ECO:0007669"/>
    <property type="project" value="UniProtKB-SubCell"/>
</dbReference>
<evidence type="ECO:0000259" key="12">
    <source>
        <dbReference type="PROSITE" id="PS50893"/>
    </source>
</evidence>
<evidence type="ECO:0000256" key="3">
    <source>
        <dbReference type="ARBA" id="ARBA00022448"/>
    </source>
</evidence>
<evidence type="ECO:0000313" key="13">
    <source>
        <dbReference type="EMBL" id="MUG72332.1"/>
    </source>
</evidence>
<evidence type="ECO:0000256" key="6">
    <source>
        <dbReference type="ARBA" id="ARBA00022737"/>
    </source>
</evidence>
<dbReference type="FunFam" id="3.40.50.300:FF:000127">
    <property type="entry name" value="Ribose import ATP-binding protein RbsA"/>
    <property type="match status" value="1"/>
</dbReference>
<dbReference type="GO" id="GO:0015749">
    <property type="term" value="P:monosaccharide transmembrane transport"/>
    <property type="evidence" value="ECO:0007669"/>
    <property type="project" value="UniProtKB-ARBA"/>
</dbReference>
<accession>A0A7X2ZCH6</accession>
<dbReference type="CDD" id="cd03216">
    <property type="entry name" value="ABC_Carb_Monos_I"/>
    <property type="match status" value="1"/>
</dbReference>
<evidence type="ECO:0000256" key="7">
    <source>
        <dbReference type="ARBA" id="ARBA00022741"/>
    </source>
</evidence>
<dbReference type="InterPro" id="IPR050107">
    <property type="entry name" value="ABC_carbohydrate_import_ATPase"/>
</dbReference>
<dbReference type="CDD" id="cd03215">
    <property type="entry name" value="ABC_Carb_Monos_II"/>
    <property type="match status" value="1"/>
</dbReference>
<dbReference type="RefSeq" id="WP_155615149.1">
    <property type="nucleotide sequence ID" value="NZ_WNZX01000014.1"/>
</dbReference>
<dbReference type="Proteomes" id="UP000450917">
    <property type="component" value="Unassembled WGS sequence"/>
</dbReference>
<keyword evidence="4 11" id="KW-1003">Cell membrane</keyword>
<comment type="caution">
    <text evidence="13">The sequence shown here is derived from an EMBL/GenBank/DDBJ whole genome shotgun (WGS) entry which is preliminary data.</text>
</comment>
<evidence type="ECO:0000256" key="11">
    <source>
        <dbReference type="RuleBase" id="RU367029"/>
    </source>
</evidence>
<dbReference type="GO" id="GO:0005524">
    <property type="term" value="F:ATP binding"/>
    <property type="evidence" value="ECO:0007669"/>
    <property type="project" value="UniProtKB-UniRule"/>
</dbReference>
<keyword evidence="10 11" id="KW-0472">Membrane</keyword>
<dbReference type="InterPro" id="IPR027417">
    <property type="entry name" value="P-loop_NTPase"/>
</dbReference>
<evidence type="ECO:0000256" key="5">
    <source>
        <dbReference type="ARBA" id="ARBA00022597"/>
    </source>
</evidence>
<feature type="domain" description="ABC transporter" evidence="12">
    <location>
        <begin position="7"/>
        <end position="243"/>
    </location>
</feature>
<dbReference type="PANTHER" id="PTHR43790:SF7">
    <property type="entry name" value="GALACTOSE_METHYL GALACTOSIDE IMPORT ATP-BINDING PROTEIN MGLA"/>
    <property type="match status" value="1"/>
</dbReference>
<keyword evidence="14" id="KW-1185">Reference proteome</keyword>
<dbReference type="EMBL" id="WNZX01000014">
    <property type="protein sequence ID" value="MUG72332.1"/>
    <property type="molecule type" value="Genomic_DNA"/>
</dbReference>
<dbReference type="PANTHER" id="PTHR43790">
    <property type="entry name" value="CARBOHYDRATE TRANSPORT ATP-BINDING PROTEIN MG119-RELATED"/>
    <property type="match status" value="1"/>
</dbReference>
<evidence type="ECO:0000256" key="2">
    <source>
        <dbReference type="ARBA" id="ARBA00004533"/>
    </source>
</evidence>
<evidence type="ECO:0000313" key="14">
    <source>
        <dbReference type="Proteomes" id="UP000450917"/>
    </source>
</evidence>
<dbReference type="GO" id="GO:0016887">
    <property type="term" value="F:ATP hydrolysis activity"/>
    <property type="evidence" value="ECO:0007669"/>
    <property type="project" value="InterPro"/>
</dbReference>
<proteinExistence type="inferred from homology"/>
<dbReference type="SMART" id="SM00382">
    <property type="entry name" value="AAA"/>
    <property type="match status" value="2"/>
</dbReference>
<dbReference type="PROSITE" id="PS50893">
    <property type="entry name" value="ABC_TRANSPORTER_2"/>
    <property type="match status" value="2"/>
</dbReference>
<organism evidence="13 14">
    <name type="scientific">Paenibacillus validus</name>
    <dbReference type="NCBI Taxonomy" id="44253"/>
    <lineage>
        <taxon>Bacteria</taxon>
        <taxon>Bacillati</taxon>
        <taxon>Bacillota</taxon>
        <taxon>Bacilli</taxon>
        <taxon>Bacillales</taxon>
        <taxon>Paenibacillaceae</taxon>
        <taxon>Paenibacillus</taxon>
    </lineage>
</organism>
<dbReference type="GO" id="GO:0043211">
    <property type="term" value="F:ABC-type carbohydrate transporter activity"/>
    <property type="evidence" value="ECO:0007669"/>
    <property type="project" value="UniProtKB-UniRule"/>
</dbReference>
<evidence type="ECO:0000256" key="8">
    <source>
        <dbReference type="ARBA" id="ARBA00022840"/>
    </source>
</evidence>
<dbReference type="Gene3D" id="3.40.50.300">
    <property type="entry name" value="P-loop containing nucleotide triphosphate hydrolases"/>
    <property type="match status" value="2"/>
</dbReference>
<dbReference type="EC" id="7.5.2.11" evidence="11"/>
<keyword evidence="6" id="KW-0677">Repeat</keyword>
<dbReference type="PROSITE" id="PS00211">
    <property type="entry name" value="ABC_TRANSPORTER_1"/>
    <property type="match status" value="1"/>
</dbReference>
<dbReference type="InterPro" id="IPR003593">
    <property type="entry name" value="AAA+_ATPase"/>
</dbReference>
<protein>
    <recommendedName>
        <fullName evidence="11">Ribose/galactose/methyl galactoside import ATP-binding protein</fullName>
        <ecNumber evidence="11">7.5.2.11</ecNumber>
    </recommendedName>
</protein>
<evidence type="ECO:0000256" key="1">
    <source>
        <dbReference type="ARBA" id="ARBA00004202"/>
    </source>
</evidence>
<keyword evidence="3 11" id="KW-0813">Transport</keyword>
<comment type="catalytic activity">
    <reaction evidence="11">
        <text>D-galactose(out) + ATP + H2O = D-galactose(in) + ADP + phosphate + H(+)</text>
        <dbReference type="Rhea" id="RHEA:60156"/>
        <dbReference type="ChEBI" id="CHEBI:4139"/>
        <dbReference type="ChEBI" id="CHEBI:15377"/>
        <dbReference type="ChEBI" id="CHEBI:15378"/>
        <dbReference type="ChEBI" id="CHEBI:30616"/>
        <dbReference type="ChEBI" id="CHEBI:43474"/>
        <dbReference type="ChEBI" id="CHEBI:456216"/>
        <dbReference type="EC" id="7.5.2.11"/>
    </reaction>
</comment>
<sequence length="498" mass="55860">MQEQYVLEMEHISKTFPGVRALEDVSFKVRKGTVHALMGENGAGKSTLMKILGGIYWPETGRIKLRGKEIGMLTPRDSLKNGISMIHQELTSVYDMTVAENIFLGREPLFAKFWVNEKKLNEDTRHLLESLEISIDPKTKMKDLSIARMQLVEIAKAISYNSEIIIMDEPTSAITDREVAHLFKIIRSLTNKGVSIIYISHKMDEIFEIADEITVLRDGELVDSKHVKELTQQDLISMMVGRELKELFPKKEVRIGEKVLEVKNLSLKGKFNNISFQLRKGEILGIAGLMGSGRSEVMESLFGLAKPDEGEIFFHGKKVDIKSPEDAKKNGLAFITEDRKLTGLFLPHSVKDNMIAASLEKYTKGMFMNEGKIRNECNKQRELLGVKTPDINQKVKNLSGGNQQKVLIAKWLLTDAEVIILDEPTRGVDVGAKSEIHALMGKLVEEGKAVIMISSEMPEVLGMSDRIIVMHEGKISGELSRAEANQDKIMKYATGFVN</sequence>
<feature type="domain" description="ABC transporter" evidence="12">
    <location>
        <begin position="253"/>
        <end position="497"/>
    </location>
</feature>
<dbReference type="Pfam" id="PF00005">
    <property type="entry name" value="ABC_tran"/>
    <property type="match status" value="2"/>
</dbReference>
<dbReference type="InterPro" id="IPR003439">
    <property type="entry name" value="ABC_transporter-like_ATP-bd"/>
</dbReference>
<keyword evidence="7 11" id="KW-0547">Nucleotide-binding</keyword>
<keyword evidence="5 11" id="KW-0762">Sugar transport</keyword>